<sequence>MQSTEPTVQHEGAIYTHRGDTYDAYLLRHKGKTCVAYDTSYINRGLYLSQRALELLREHNAKYPGENPTELNQKEAKEMEEMERDMGEVWSLETSQVWREEHDEWQEELRAQAKMDGRKYRFDPFLGWLVRTLPRGACNSEREAMILLSDALTMGPSEIEIEWLDVPSPWCVNIHSHSGRERVSANESRRLLMQIAGPVNDPSLTDAQRVEAVRRGLTEYREGNPGHCASGY</sequence>
<dbReference type="Proteomes" id="UP000265618">
    <property type="component" value="Unassembled WGS sequence"/>
</dbReference>
<evidence type="ECO:0000313" key="2">
    <source>
        <dbReference type="Proteomes" id="UP000265618"/>
    </source>
</evidence>
<dbReference type="EMBL" id="BDIP01000076">
    <property type="protein sequence ID" value="GIQ79918.1"/>
    <property type="molecule type" value="Genomic_DNA"/>
</dbReference>
<organism evidence="1 2">
    <name type="scientific">Kipferlia bialata</name>
    <dbReference type="NCBI Taxonomy" id="797122"/>
    <lineage>
        <taxon>Eukaryota</taxon>
        <taxon>Metamonada</taxon>
        <taxon>Carpediemonas-like organisms</taxon>
        <taxon>Kipferlia</taxon>
    </lineage>
</organism>
<dbReference type="AlphaFoldDB" id="A0A9K3GEJ5"/>
<name>A0A9K3GEJ5_9EUKA</name>
<gene>
    <name evidence="1" type="ORF">KIPB_000626</name>
</gene>
<evidence type="ECO:0000313" key="1">
    <source>
        <dbReference type="EMBL" id="GIQ79918.1"/>
    </source>
</evidence>
<protein>
    <submittedName>
        <fullName evidence="1">Uncharacterized protein</fullName>
    </submittedName>
</protein>
<proteinExistence type="predicted"/>
<comment type="caution">
    <text evidence="1">The sequence shown here is derived from an EMBL/GenBank/DDBJ whole genome shotgun (WGS) entry which is preliminary data.</text>
</comment>
<reference evidence="1 2" key="1">
    <citation type="journal article" date="2018" name="PLoS ONE">
        <title>The draft genome of Kipferlia bialata reveals reductive genome evolution in fornicate parasites.</title>
        <authorList>
            <person name="Tanifuji G."/>
            <person name="Takabayashi S."/>
            <person name="Kume K."/>
            <person name="Takagi M."/>
            <person name="Nakayama T."/>
            <person name="Kamikawa R."/>
            <person name="Inagaki Y."/>
            <person name="Hashimoto T."/>
        </authorList>
    </citation>
    <scope>NUCLEOTIDE SEQUENCE [LARGE SCALE GENOMIC DNA]</scope>
    <source>
        <strain evidence="1">NY0173</strain>
    </source>
</reference>
<accession>A0A9K3GEJ5</accession>
<keyword evidence="2" id="KW-1185">Reference proteome</keyword>